<dbReference type="InterPro" id="IPR051533">
    <property type="entry name" value="WaaL-like"/>
</dbReference>
<dbReference type="Pfam" id="PF04932">
    <property type="entry name" value="Wzy_C"/>
    <property type="match status" value="1"/>
</dbReference>
<protein>
    <submittedName>
        <fullName evidence="7">O-antigen ligase family protein</fullName>
    </submittedName>
</protein>
<feature type="transmembrane region" description="Helical" evidence="5">
    <location>
        <begin position="330"/>
        <end position="350"/>
    </location>
</feature>
<feature type="transmembrane region" description="Helical" evidence="5">
    <location>
        <begin position="68"/>
        <end position="90"/>
    </location>
</feature>
<dbReference type="PANTHER" id="PTHR37422">
    <property type="entry name" value="TEICHURONIC ACID BIOSYNTHESIS PROTEIN TUAE"/>
    <property type="match status" value="1"/>
</dbReference>
<feature type="transmembrane region" description="Helical" evidence="5">
    <location>
        <begin position="235"/>
        <end position="254"/>
    </location>
</feature>
<feature type="transmembrane region" description="Helical" evidence="5">
    <location>
        <begin position="190"/>
        <end position="206"/>
    </location>
</feature>
<organism evidence="7">
    <name type="scientific">Planktothricoides sp. SpSt-374</name>
    <dbReference type="NCBI Taxonomy" id="2282167"/>
    <lineage>
        <taxon>Bacteria</taxon>
        <taxon>Bacillati</taxon>
        <taxon>Cyanobacteriota</taxon>
        <taxon>Cyanophyceae</taxon>
        <taxon>Oscillatoriophycideae</taxon>
        <taxon>Oscillatoriales</taxon>
        <taxon>Oscillatoriaceae</taxon>
        <taxon>Planktothricoides</taxon>
    </lineage>
</organism>
<keyword evidence="2 5" id="KW-0812">Transmembrane</keyword>
<dbReference type="EMBL" id="DSPX01000251">
    <property type="protein sequence ID" value="HGG03643.1"/>
    <property type="molecule type" value="Genomic_DNA"/>
</dbReference>
<gene>
    <name evidence="7" type="ORF">ENR15_24155</name>
</gene>
<keyword evidence="7" id="KW-0436">Ligase</keyword>
<evidence type="ECO:0000256" key="4">
    <source>
        <dbReference type="ARBA" id="ARBA00023136"/>
    </source>
</evidence>
<feature type="transmembrane region" description="Helical" evidence="5">
    <location>
        <begin position="125"/>
        <end position="146"/>
    </location>
</feature>
<dbReference type="InterPro" id="IPR007016">
    <property type="entry name" value="O-antigen_ligase-rel_domated"/>
</dbReference>
<accession>A0A7C3ZNA9</accession>
<dbReference type="GO" id="GO:0016874">
    <property type="term" value="F:ligase activity"/>
    <property type="evidence" value="ECO:0007669"/>
    <property type="project" value="UniProtKB-KW"/>
</dbReference>
<evidence type="ECO:0000256" key="3">
    <source>
        <dbReference type="ARBA" id="ARBA00022989"/>
    </source>
</evidence>
<feature type="domain" description="O-antigen ligase-related" evidence="6">
    <location>
        <begin position="195"/>
        <end position="339"/>
    </location>
</feature>
<keyword evidence="3 5" id="KW-1133">Transmembrane helix</keyword>
<feature type="transmembrane region" description="Helical" evidence="5">
    <location>
        <begin position="44"/>
        <end position="61"/>
    </location>
</feature>
<evidence type="ECO:0000256" key="5">
    <source>
        <dbReference type="SAM" id="Phobius"/>
    </source>
</evidence>
<keyword evidence="4 5" id="KW-0472">Membrane</keyword>
<comment type="caution">
    <text evidence="7">The sequence shown here is derived from an EMBL/GenBank/DDBJ whole genome shotgun (WGS) entry which is preliminary data.</text>
</comment>
<dbReference type="AlphaFoldDB" id="A0A7C3ZNA9"/>
<evidence type="ECO:0000259" key="6">
    <source>
        <dbReference type="Pfam" id="PF04932"/>
    </source>
</evidence>
<sequence length="429" mass="48638">MYLHPLIRSAVRLSLGLEQAFTVFALLMFTGAFEMQFKGGLRDLSYFAIYGASFCFILAHWKKCARGLFLGGKFPLILVLVAVASFFWSIEPPTTQKFARELVGTTLFALYFGTRYTYKEQLRLLGFTFGLAGFFCLLYGFGLRNYGVMSGVHGGAWRGIYRHKNAMATQVVLATAVFWVLAHSDIKKRWVAWLGFFLSVFLVFQTKSGGGRVGFLTVMMMVPILQGLRFRYGMVMYFLIVTVLSGGVAGTLFVDNLDAFFEALDKSPDLSGRVPLWKLMFPLMAQKPWLGYGFKSFWISWRGPSAVIWRNVRWRPLYGHNGFIDLTAELGFLGLGIFLIGFILTIKRGVSWIHYTRTAESLWPMMFITILILNNISETRLLVGNSMPWLLYVSISLWPPVQYADVGRQTELSPLAEGNEDEEPARSNR</sequence>
<reference evidence="7" key="1">
    <citation type="journal article" date="2020" name="mSystems">
        <title>Genome- and Community-Level Interaction Insights into Carbon Utilization and Element Cycling Functions of Hydrothermarchaeota in Hydrothermal Sediment.</title>
        <authorList>
            <person name="Zhou Z."/>
            <person name="Liu Y."/>
            <person name="Xu W."/>
            <person name="Pan J."/>
            <person name="Luo Z.H."/>
            <person name="Li M."/>
        </authorList>
    </citation>
    <scope>NUCLEOTIDE SEQUENCE [LARGE SCALE GENOMIC DNA]</scope>
    <source>
        <strain evidence="7">SpSt-374</strain>
    </source>
</reference>
<evidence type="ECO:0000313" key="7">
    <source>
        <dbReference type="EMBL" id="HGG03643.1"/>
    </source>
</evidence>
<evidence type="ECO:0000256" key="1">
    <source>
        <dbReference type="ARBA" id="ARBA00004141"/>
    </source>
</evidence>
<feature type="transmembrane region" description="Helical" evidence="5">
    <location>
        <begin position="166"/>
        <end position="183"/>
    </location>
</feature>
<feature type="transmembrane region" description="Helical" evidence="5">
    <location>
        <begin position="12"/>
        <end position="32"/>
    </location>
</feature>
<evidence type="ECO:0000256" key="2">
    <source>
        <dbReference type="ARBA" id="ARBA00022692"/>
    </source>
</evidence>
<comment type="subcellular location">
    <subcellularLocation>
        <location evidence="1">Membrane</location>
        <topology evidence="1">Multi-pass membrane protein</topology>
    </subcellularLocation>
</comment>
<dbReference type="PANTHER" id="PTHR37422:SF17">
    <property type="entry name" value="O-ANTIGEN LIGASE"/>
    <property type="match status" value="1"/>
</dbReference>
<name>A0A7C3ZNA9_9CYAN</name>
<dbReference type="GO" id="GO:0016020">
    <property type="term" value="C:membrane"/>
    <property type="evidence" value="ECO:0007669"/>
    <property type="project" value="UniProtKB-SubCell"/>
</dbReference>
<proteinExistence type="predicted"/>